<evidence type="ECO:0000313" key="2">
    <source>
        <dbReference type="Proteomes" id="UP000054018"/>
    </source>
</evidence>
<reference evidence="2" key="2">
    <citation type="submission" date="2015-01" db="EMBL/GenBank/DDBJ databases">
        <title>Evolutionary Origins and Diversification of the Mycorrhizal Mutualists.</title>
        <authorList>
            <consortium name="DOE Joint Genome Institute"/>
            <consortium name="Mycorrhizal Genomics Consortium"/>
            <person name="Kohler A."/>
            <person name="Kuo A."/>
            <person name="Nagy L.G."/>
            <person name="Floudas D."/>
            <person name="Copeland A."/>
            <person name="Barry K.W."/>
            <person name="Cichocki N."/>
            <person name="Veneault-Fourrey C."/>
            <person name="LaButti K."/>
            <person name="Lindquist E.A."/>
            <person name="Lipzen A."/>
            <person name="Lundell T."/>
            <person name="Morin E."/>
            <person name="Murat C."/>
            <person name="Riley R."/>
            <person name="Ohm R."/>
            <person name="Sun H."/>
            <person name="Tunlid A."/>
            <person name="Henrissat B."/>
            <person name="Grigoriev I.V."/>
            <person name="Hibbett D.S."/>
            <person name="Martin F."/>
        </authorList>
    </citation>
    <scope>NUCLEOTIDE SEQUENCE [LARGE SCALE GENOMIC DNA]</scope>
    <source>
        <strain evidence="2">441</strain>
    </source>
</reference>
<reference evidence="1 2" key="1">
    <citation type="submission" date="2014-04" db="EMBL/GenBank/DDBJ databases">
        <authorList>
            <consortium name="DOE Joint Genome Institute"/>
            <person name="Kuo A."/>
            <person name="Kohler A."/>
            <person name="Costa M.D."/>
            <person name="Nagy L.G."/>
            <person name="Floudas D."/>
            <person name="Copeland A."/>
            <person name="Barry K.W."/>
            <person name="Cichocki N."/>
            <person name="Veneault-Fourrey C."/>
            <person name="LaButti K."/>
            <person name="Lindquist E.A."/>
            <person name="Lipzen A."/>
            <person name="Lundell T."/>
            <person name="Morin E."/>
            <person name="Murat C."/>
            <person name="Sun H."/>
            <person name="Tunlid A."/>
            <person name="Henrissat B."/>
            <person name="Grigoriev I.V."/>
            <person name="Hibbett D.S."/>
            <person name="Martin F."/>
            <person name="Nordberg H.P."/>
            <person name="Cantor M.N."/>
            <person name="Hua S.X."/>
        </authorList>
    </citation>
    <scope>NUCLEOTIDE SEQUENCE [LARGE SCALE GENOMIC DNA]</scope>
    <source>
        <strain evidence="1 2">441</strain>
    </source>
</reference>
<evidence type="ECO:0000313" key="1">
    <source>
        <dbReference type="EMBL" id="KIK30627.1"/>
    </source>
</evidence>
<dbReference type="HOGENOM" id="CLU_2027652_0_0_1"/>
<gene>
    <name evidence="1" type="ORF">PISMIDRAFT_302752</name>
</gene>
<accession>A0A0D0A870</accession>
<proteinExistence type="predicted"/>
<organism evidence="1 2">
    <name type="scientific">Pisolithus microcarpus 441</name>
    <dbReference type="NCBI Taxonomy" id="765257"/>
    <lineage>
        <taxon>Eukaryota</taxon>
        <taxon>Fungi</taxon>
        <taxon>Dikarya</taxon>
        <taxon>Basidiomycota</taxon>
        <taxon>Agaricomycotina</taxon>
        <taxon>Agaricomycetes</taxon>
        <taxon>Agaricomycetidae</taxon>
        <taxon>Boletales</taxon>
        <taxon>Sclerodermatineae</taxon>
        <taxon>Pisolithaceae</taxon>
        <taxon>Pisolithus</taxon>
    </lineage>
</organism>
<dbReference type="AlphaFoldDB" id="A0A0D0A870"/>
<protein>
    <submittedName>
        <fullName evidence="1">Uncharacterized protein</fullName>
    </submittedName>
</protein>
<dbReference type="Proteomes" id="UP000054018">
    <property type="component" value="Unassembled WGS sequence"/>
</dbReference>
<name>A0A0D0A870_9AGAM</name>
<dbReference type="EMBL" id="KN833686">
    <property type="protein sequence ID" value="KIK30627.1"/>
    <property type="molecule type" value="Genomic_DNA"/>
</dbReference>
<keyword evidence="2" id="KW-1185">Reference proteome</keyword>
<sequence length="122" mass="13164">MSTMRATRQIKCSGVPGFENMILVACHLNSSPTAKRESSRDVFKKFGVSTCHAGVEQVGCTCEHTCSCVPGAPKSKDSPATCTRAVPTLLCSGHVVLLSMPFYFVRRSFTDISFSVSSEPCH</sequence>